<dbReference type="AlphaFoldDB" id="I0HB13"/>
<dbReference type="Proteomes" id="UP000007882">
    <property type="component" value="Chromosome"/>
</dbReference>
<dbReference type="STRING" id="512565.AMIS_49800"/>
<gene>
    <name evidence="1" type="ordered locus">AMIS_49800</name>
</gene>
<proteinExistence type="predicted"/>
<reference evidence="1 2" key="1">
    <citation type="submission" date="2012-02" db="EMBL/GenBank/DDBJ databases">
        <title>Complete genome sequence of Actinoplanes missouriensis 431 (= NBRC 102363).</title>
        <authorList>
            <person name="Ohnishi Y."/>
            <person name="Ishikawa J."/>
            <person name="Sekine M."/>
            <person name="Hosoyama A."/>
            <person name="Harada T."/>
            <person name="Narita H."/>
            <person name="Hata T."/>
            <person name="Konno Y."/>
            <person name="Tutikane K."/>
            <person name="Fujita N."/>
            <person name="Horinouchi S."/>
            <person name="Hayakawa M."/>
        </authorList>
    </citation>
    <scope>NUCLEOTIDE SEQUENCE [LARGE SCALE GENOMIC DNA]</scope>
    <source>
        <strain evidence="2">ATCC 14538 / DSM 43046 / CBS 188.64 / JCM 3121 / NBRC 102363 / NCIMB 12654 / NRRL B-3342 / UNCC 431</strain>
    </source>
</reference>
<keyword evidence="2" id="KW-1185">Reference proteome</keyword>
<name>I0HB13_ACTM4</name>
<dbReference type="KEGG" id="ams:AMIS_49800"/>
<protein>
    <submittedName>
        <fullName evidence="1">Uncharacterized protein</fullName>
    </submittedName>
</protein>
<evidence type="ECO:0000313" key="1">
    <source>
        <dbReference type="EMBL" id="BAL90200.1"/>
    </source>
</evidence>
<sequence>MPPCRRTASLMALVTVVRSGWEPVGRLLAKSASHRAVSRIVWQLMPLTVGERESR</sequence>
<accession>I0HB13</accession>
<evidence type="ECO:0000313" key="2">
    <source>
        <dbReference type="Proteomes" id="UP000007882"/>
    </source>
</evidence>
<dbReference type="HOGENOM" id="CLU_3021474_0_0_11"/>
<dbReference type="EMBL" id="AP012319">
    <property type="protein sequence ID" value="BAL90200.1"/>
    <property type="molecule type" value="Genomic_DNA"/>
</dbReference>
<organism evidence="1 2">
    <name type="scientific">Actinoplanes missouriensis (strain ATCC 14538 / DSM 43046 / CBS 188.64 / JCM 3121 / NBRC 102363 / NCIMB 12654 / NRRL B-3342 / UNCC 431)</name>
    <dbReference type="NCBI Taxonomy" id="512565"/>
    <lineage>
        <taxon>Bacteria</taxon>
        <taxon>Bacillati</taxon>
        <taxon>Actinomycetota</taxon>
        <taxon>Actinomycetes</taxon>
        <taxon>Micromonosporales</taxon>
        <taxon>Micromonosporaceae</taxon>
        <taxon>Actinoplanes</taxon>
    </lineage>
</organism>